<accession>A0A0A1W5P9</accession>
<dbReference type="EMBL" id="BBPI01000035">
    <property type="protein sequence ID" value="GAM00740.1"/>
    <property type="molecule type" value="Genomic_DNA"/>
</dbReference>
<dbReference type="OrthoDB" id="7865857at2"/>
<keyword evidence="2" id="KW-1185">Reference proteome</keyword>
<evidence type="ECO:0000313" key="1">
    <source>
        <dbReference type="EMBL" id="GAM00740.1"/>
    </source>
</evidence>
<gene>
    <name evidence="1" type="ORF">SP5_035_01420</name>
</gene>
<name>A0A0A1W5P9_9SPHN</name>
<dbReference type="eggNOG" id="ENOG502ZW5M">
    <property type="taxonomic scope" value="Bacteria"/>
</dbReference>
<proteinExistence type="predicted"/>
<evidence type="ECO:0000313" key="2">
    <source>
        <dbReference type="Proteomes" id="UP000032305"/>
    </source>
</evidence>
<dbReference type="RefSeq" id="WP_042486153.1">
    <property type="nucleotide sequence ID" value="NZ_BBPI01000035.1"/>
</dbReference>
<comment type="caution">
    <text evidence="1">The sequence shown here is derived from an EMBL/GenBank/DDBJ whole genome shotgun (WGS) entry which is preliminary data.</text>
</comment>
<dbReference type="AlphaFoldDB" id="A0A0A1W5P9"/>
<protein>
    <recommendedName>
        <fullName evidence="3">Transposase IS30-like HTH domain-containing protein</fullName>
    </recommendedName>
</protein>
<dbReference type="Proteomes" id="UP000032305">
    <property type="component" value="Unassembled WGS sequence"/>
</dbReference>
<organism evidence="1 2">
    <name type="scientific">Sphingomonas parapaucimobilis NBRC 15100</name>
    <dbReference type="NCBI Taxonomy" id="1219049"/>
    <lineage>
        <taxon>Bacteria</taxon>
        <taxon>Pseudomonadati</taxon>
        <taxon>Pseudomonadota</taxon>
        <taxon>Alphaproteobacteria</taxon>
        <taxon>Sphingomonadales</taxon>
        <taxon>Sphingomonadaceae</taxon>
        <taxon>Sphingomonas</taxon>
    </lineage>
</organism>
<evidence type="ECO:0008006" key="3">
    <source>
        <dbReference type="Google" id="ProtNLM"/>
    </source>
</evidence>
<reference evidence="1 2" key="1">
    <citation type="submission" date="2014-11" db="EMBL/GenBank/DDBJ databases">
        <title>Whole genome shotgun sequence of Sphingomonas parapaucimobilis NBRC 15100.</title>
        <authorList>
            <person name="Katano-Makiyama Y."/>
            <person name="Hosoyama A."/>
            <person name="Hashimoto M."/>
            <person name="Hosoyama Y."/>
            <person name="Noguchi M."/>
            <person name="Numata M."/>
            <person name="Tsuchikane K."/>
            <person name="Hirakata S."/>
            <person name="Uohara A."/>
            <person name="Shimodaira J."/>
            <person name="Ohji S."/>
            <person name="Ichikawa N."/>
            <person name="Kimura A."/>
            <person name="Yamazoe A."/>
            <person name="Fujita N."/>
        </authorList>
    </citation>
    <scope>NUCLEOTIDE SEQUENCE [LARGE SCALE GENOMIC DNA]</scope>
    <source>
        <strain evidence="1 2">NBRC 15100</strain>
    </source>
</reference>
<sequence length="122" mass="13221">MPRHSLDDAAIQRALEMRAAGRSCKTIAKTLGVSIGAVNYQCLRHGVISPHQRRTAVPIQPAAIVGPSGRVQRAFTQADDEQLMALEAAGTGYRAMARQLGRAYSSIRMRLLAIAIREELPA</sequence>